<dbReference type="EMBL" id="UNSH01000072">
    <property type="protein sequence ID" value="SZF05134.1"/>
    <property type="molecule type" value="Genomic_DNA"/>
</dbReference>
<dbReference type="EMBL" id="UNSH01000072">
    <property type="protein sequence ID" value="SZF05120.1"/>
    <property type="molecule type" value="Genomic_DNA"/>
</dbReference>
<evidence type="ECO:0000313" key="3">
    <source>
        <dbReference type="EMBL" id="SZF05134.1"/>
    </source>
</evidence>
<dbReference type="Proteomes" id="UP000275772">
    <property type="component" value="Unassembled WGS sequence"/>
</dbReference>
<evidence type="ECO:0008006" key="5">
    <source>
        <dbReference type="Google" id="ProtNLM"/>
    </source>
</evidence>
<proteinExistence type="predicted"/>
<accession>A0A383V0D7</accession>
<name>A0A383V0D7_BLUHO</name>
<dbReference type="VEuPathDB" id="FungiDB:BLGHR1_15920"/>
<dbReference type="AlphaFoldDB" id="A0A383V0D7"/>
<dbReference type="VEuPathDB" id="FungiDB:BLGHR1_15934"/>
<evidence type="ECO:0000313" key="4">
    <source>
        <dbReference type="Proteomes" id="UP000275772"/>
    </source>
</evidence>
<protein>
    <recommendedName>
        <fullName evidence="5">Dnase1 protein</fullName>
    </recommendedName>
</protein>
<feature type="signal peptide" evidence="1">
    <location>
        <begin position="1"/>
        <end position="20"/>
    </location>
</feature>
<evidence type="ECO:0000256" key="1">
    <source>
        <dbReference type="SAM" id="SignalP"/>
    </source>
</evidence>
<organism evidence="2 4">
    <name type="scientific">Blumeria hordei</name>
    <name type="common">Barley powdery mildew</name>
    <name type="synonym">Blumeria graminis f. sp. hordei</name>
    <dbReference type="NCBI Taxonomy" id="2867405"/>
    <lineage>
        <taxon>Eukaryota</taxon>
        <taxon>Fungi</taxon>
        <taxon>Dikarya</taxon>
        <taxon>Ascomycota</taxon>
        <taxon>Pezizomycotina</taxon>
        <taxon>Leotiomycetes</taxon>
        <taxon>Erysiphales</taxon>
        <taxon>Erysiphaceae</taxon>
        <taxon>Blumeria</taxon>
    </lineage>
</organism>
<keyword evidence="1" id="KW-0732">Signal</keyword>
<gene>
    <name evidence="2" type="ORF">BLGHR1_15920</name>
    <name evidence="3" type="ORF">BLGHR1_15934</name>
</gene>
<evidence type="ECO:0000313" key="2">
    <source>
        <dbReference type="EMBL" id="SZF05120.1"/>
    </source>
</evidence>
<reference evidence="2 4" key="1">
    <citation type="submission" date="2017-11" db="EMBL/GenBank/DDBJ databases">
        <authorList>
            <person name="Kracher B."/>
        </authorList>
    </citation>
    <scope>NUCLEOTIDE SEQUENCE [LARGE SCALE GENOMIC DNA]</scope>
    <source>
        <strain evidence="2 4">RACE1</strain>
    </source>
</reference>
<sequence>MLTSFSHAILFLGVAIHTAANSVNFVNQDGITRTIIFTPQSGQQQLDSIKVQGNSAIQQEFPQGWIGNWYSVSEGSPNVPGMLGEVRFDGFEGATYFDVSAIVNPTDNSGVKQLFPAHDNKPVSGCQNFPCANAYNKADDVQTASTPFKDLICLLGNSMNHRRRGFFGG</sequence>
<feature type="chain" id="PRO_5044587021" description="Dnase1 protein" evidence="1">
    <location>
        <begin position="21"/>
        <end position="169"/>
    </location>
</feature>